<feature type="region of interest" description="Disordered" evidence="1">
    <location>
        <begin position="111"/>
        <end position="143"/>
    </location>
</feature>
<dbReference type="EMBL" id="LNIX01000001">
    <property type="protein sequence ID" value="OXA63812.1"/>
    <property type="molecule type" value="Genomic_DNA"/>
</dbReference>
<evidence type="ECO:0000313" key="4">
    <source>
        <dbReference type="Proteomes" id="UP000198287"/>
    </source>
</evidence>
<feature type="domain" description="C2H2-type" evidence="2">
    <location>
        <begin position="145"/>
        <end position="168"/>
    </location>
</feature>
<gene>
    <name evidence="3" type="ORF">Fcan01_00272</name>
</gene>
<organism evidence="3 4">
    <name type="scientific">Folsomia candida</name>
    <name type="common">Springtail</name>
    <dbReference type="NCBI Taxonomy" id="158441"/>
    <lineage>
        <taxon>Eukaryota</taxon>
        <taxon>Metazoa</taxon>
        <taxon>Ecdysozoa</taxon>
        <taxon>Arthropoda</taxon>
        <taxon>Hexapoda</taxon>
        <taxon>Collembola</taxon>
        <taxon>Entomobryomorpha</taxon>
        <taxon>Isotomoidea</taxon>
        <taxon>Isotomidae</taxon>
        <taxon>Proisotominae</taxon>
        <taxon>Folsomia</taxon>
    </lineage>
</organism>
<feature type="domain" description="C2H2-type" evidence="2">
    <location>
        <begin position="175"/>
        <end position="196"/>
    </location>
</feature>
<dbReference type="Proteomes" id="UP000198287">
    <property type="component" value="Unassembled WGS sequence"/>
</dbReference>
<name>A0A226F216_FOLCA</name>
<sequence>MSSHDVENAKETVLSWIETAGTTQKLAFFKQVGKFMTLSEIKMAQNILGHAKRAEKKLAANVYEPKNPFLPTKSHILQNILSSRPTFSRDGSSSSQLNKTFDSKCLAKSDIPCSSRSNSTGGSGSGGTLSIKGSPHPSQDNRVRCPVKTCREMFDSYNAFSQHIQTVHTTWERKCLICGVKFEEVDKICYHLINMHGSSAAAEGDIDGRMVATESREDDEIDGETGIKIKQEVNDEMDDMKVEHDEEWGFISGVFRG</sequence>
<dbReference type="InterPro" id="IPR013087">
    <property type="entry name" value="Znf_C2H2_type"/>
</dbReference>
<accession>A0A226F216</accession>
<evidence type="ECO:0000256" key="1">
    <source>
        <dbReference type="SAM" id="MobiDB-lite"/>
    </source>
</evidence>
<dbReference type="AlphaFoldDB" id="A0A226F216"/>
<dbReference type="Gene3D" id="3.30.160.60">
    <property type="entry name" value="Classic Zinc Finger"/>
    <property type="match status" value="1"/>
</dbReference>
<keyword evidence="4" id="KW-1185">Reference proteome</keyword>
<evidence type="ECO:0000313" key="3">
    <source>
        <dbReference type="EMBL" id="OXA63812.1"/>
    </source>
</evidence>
<reference evidence="3 4" key="1">
    <citation type="submission" date="2015-12" db="EMBL/GenBank/DDBJ databases">
        <title>The genome of Folsomia candida.</title>
        <authorList>
            <person name="Faddeeva A."/>
            <person name="Derks M.F."/>
            <person name="Anvar Y."/>
            <person name="Smit S."/>
            <person name="Van Straalen N."/>
            <person name="Roelofs D."/>
        </authorList>
    </citation>
    <scope>NUCLEOTIDE SEQUENCE [LARGE SCALE GENOMIC DNA]</scope>
    <source>
        <strain evidence="3 4">VU population</strain>
        <tissue evidence="3">Whole body</tissue>
    </source>
</reference>
<evidence type="ECO:0000259" key="2">
    <source>
        <dbReference type="PROSITE" id="PS00028"/>
    </source>
</evidence>
<proteinExistence type="predicted"/>
<dbReference type="SMART" id="SM00355">
    <property type="entry name" value="ZnF_C2H2"/>
    <property type="match status" value="2"/>
</dbReference>
<dbReference type="PROSITE" id="PS00028">
    <property type="entry name" value="ZINC_FINGER_C2H2_1"/>
    <property type="match status" value="2"/>
</dbReference>
<comment type="caution">
    <text evidence="3">The sequence shown here is derived from an EMBL/GenBank/DDBJ whole genome shotgun (WGS) entry which is preliminary data.</text>
</comment>
<protein>
    <submittedName>
        <fullName evidence="3">Early growth response protein 1</fullName>
    </submittedName>
</protein>